<comment type="subcellular location">
    <subcellularLocation>
        <location evidence="1">Nucleus</location>
    </subcellularLocation>
</comment>
<evidence type="ECO:0000256" key="4">
    <source>
        <dbReference type="ARBA" id="ARBA00023242"/>
    </source>
</evidence>
<dbReference type="Proteomes" id="UP000780801">
    <property type="component" value="Unassembled WGS sequence"/>
</dbReference>
<dbReference type="GO" id="GO:0051455">
    <property type="term" value="P:spindle attachment to meiosis I kinetochore"/>
    <property type="evidence" value="ECO:0007669"/>
    <property type="project" value="TreeGrafter"/>
</dbReference>
<accession>A0A9P6KDV7</accession>
<evidence type="ECO:0000313" key="7">
    <source>
        <dbReference type="EMBL" id="KAF9581082.1"/>
    </source>
</evidence>
<feature type="compositionally biased region" description="Basic residues" evidence="5">
    <location>
        <begin position="624"/>
        <end position="634"/>
    </location>
</feature>
<feature type="compositionally biased region" description="Basic and acidic residues" evidence="5">
    <location>
        <begin position="466"/>
        <end position="481"/>
    </location>
</feature>
<protein>
    <recommendedName>
        <fullName evidence="6">Mif2/CENP-C cupin domain-containing protein</fullName>
    </recommendedName>
</protein>
<name>A0A9P6KDV7_9FUNG</name>
<dbReference type="InterPro" id="IPR014710">
    <property type="entry name" value="RmlC-like_jellyroll"/>
</dbReference>
<feature type="compositionally biased region" description="Basic and acidic residues" evidence="5">
    <location>
        <begin position="93"/>
        <end position="115"/>
    </location>
</feature>
<comment type="caution">
    <text evidence="7">The sequence shown here is derived from an EMBL/GenBank/DDBJ whole genome shotgun (WGS) entry which is preliminary data.</text>
</comment>
<feature type="compositionally biased region" description="Basic and acidic residues" evidence="5">
    <location>
        <begin position="349"/>
        <end position="364"/>
    </location>
</feature>
<evidence type="ECO:0000256" key="2">
    <source>
        <dbReference type="ARBA" id="ARBA00010291"/>
    </source>
</evidence>
<dbReference type="GO" id="GO:0051315">
    <property type="term" value="P:attachment of mitotic spindle microtubules to kinetochore"/>
    <property type="evidence" value="ECO:0007669"/>
    <property type="project" value="TreeGrafter"/>
</dbReference>
<dbReference type="GO" id="GO:0051382">
    <property type="term" value="P:kinetochore assembly"/>
    <property type="evidence" value="ECO:0007669"/>
    <property type="project" value="InterPro"/>
</dbReference>
<dbReference type="InterPro" id="IPR025974">
    <property type="entry name" value="Mif2/CENP-C_cupin"/>
</dbReference>
<dbReference type="EMBL" id="JAABOA010001678">
    <property type="protein sequence ID" value="KAF9581082.1"/>
    <property type="molecule type" value="Genomic_DNA"/>
</dbReference>
<dbReference type="Gene3D" id="2.60.120.10">
    <property type="entry name" value="Jelly Rolls"/>
    <property type="match status" value="1"/>
</dbReference>
<proteinExistence type="inferred from homology"/>
<feature type="region of interest" description="Disordered" evidence="5">
    <location>
        <begin position="601"/>
        <end position="655"/>
    </location>
</feature>
<feature type="compositionally biased region" description="Basic and acidic residues" evidence="5">
    <location>
        <begin position="403"/>
        <end position="412"/>
    </location>
</feature>
<dbReference type="GO" id="GO:0019237">
    <property type="term" value="F:centromeric DNA binding"/>
    <property type="evidence" value="ECO:0007669"/>
    <property type="project" value="InterPro"/>
</dbReference>
<dbReference type="InterPro" id="IPR028386">
    <property type="entry name" value="CENP-C/Mif2/cnp3"/>
</dbReference>
<dbReference type="AlphaFoldDB" id="A0A9P6KDV7"/>
<comment type="similarity">
    <text evidence="2">Belongs to the CENP-C/MIF2 family.</text>
</comment>
<feature type="compositionally biased region" description="Basic and acidic residues" evidence="5">
    <location>
        <begin position="635"/>
        <end position="647"/>
    </location>
</feature>
<feature type="compositionally biased region" description="Acidic residues" evidence="5">
    <location>
        <begin position="11"/>
        <end position="23"/>
    </location>
</feature>
<feature type="compositionally biased region" description="Low complexity" evidence="5">
    <location>
        <begin position="211"/>
        <end position="257"/>
    </location>
</feature>
<feature type="compositionally biased region" description="Basic and acidic residues" evidence="5">
    <location>
        <begin position="1"/>
        <end position="10"/>
    </location>
</feature>
<feature type="domain" description="Mif2/CENP-C cupin" evidence="6">
    <location>
        <begin position="752"/>
        <end position="787"/>
    </location>
</feature>
<feature type="compositionally biased region" description="Acidic residues" evidence="5">
    <location>
        <begin position="296"/>
        <end position="305"/>
    </location>
</feature>
<dbReference type="GO" id="GO:0005634">
    <property type="term" value="C:nucleus"/>
    <property type="evidence" value="ECO:0007669"/>
    <property type="project" value="UniProtKB-SubCell"/>
</dbReference>
<dbReference type="OrthoDB" id="1939643at2759"/>
<sequence length="832" mass="91505">MKANIKKDADGLDNIDDFWDDGNDETRKSLGGSSRRRPPSSTPPPFENRLRETSPRSEERREMHRQLYYGQELPEELLTTPTSRRTRVVGMSRESDGTSIDRDDRSYHHEMEEYRSPSFHSVKKRLVFTADENSEGELDSRFSSALSGQRPPAFSSSSAQPRPGTGSVLKSPALDKLLSDSRQKMAKIAESSSRANLWSLTLPPSIAAAAAAKSTLTSSTSTLGTISVPKPTSKPTSKPTPKPTGTISGATASSSAGAGKGTKLQERPNQPLAARPVKTGRHSIANDPSKAFDFATLDDDDDDHYDDAQHDEEPYSSVQDQDYDVDMADAREMTPPPAAIRSKPASHRTPAEFRRKKVIEDAVHTELPSLDQLRFSDEDEGPSYGGAEQELEEEEEEYEEQLEGPRQDRQGEIKYPVQLKRSTKSKEPATTTRRGKKVAEVDPSSSDIPKTTKAVRRAGRGAGTGRTKDGEEERDEGERAVPRSKGQASAVTRRGRRKKKVLDDSDMDEEESSSGGRSRAKIVNEPVRHHERPAKLVVQEVPTVPDVGENDDNGIRRSRRTRMAPLEFWKNEKVVLGKVEEDQPGSMPGIKAIIRATAVATSGHGSSTIVRKRQRARVAEVKQRSRQVKQRKKLREGANRSGDDHGASDGVDSEIEENANDTETELLEAQEKHGLKEESSIKTVDTAVFGSNMVVPRAVIESKDAVRLKEVQGREYLFHRGLEDEENMVSGTMRITPSGEKPVSSGSSNTLTEFVISTGGRFMIPRGNQYSLTNVSTKRDCHLFFVQVKAQAIFSEVVAPAERLTEIAATGETGGADSAGDGHRRRKSGSGR</sequence>
<feature type="region of interest" description="Disordered" evidence="5">
    <location>
        <begin position="809"/>
        <end position="832"/>
    </location>
</feature>
<feature type="region of interest" description="Disordered" evidence="5">
    <location>
        <begin position="1"/>
        <end position="116"/>
    </location>
</feature>
<dbReference type="PANTHER" id="PTHR16684:SF11">
    <property type="entry name" value="CENTROMERE PROTEIN C"/>
    <property type="match status" value="1"/>
</dbReference>
<gene>
    <name evidence="7" type="ORF">BGW38_002027</name>
</gene>
<reference evidence="7" key="1">
    <citation type="journal article" date="2020" name="Fungal Divers.">
        <title>Resolving the Mortierellaceae phylogeny through synthesis of multi-gene phylogenetics and phylogenomics.</title>
        <authorList>
            <person name="Vandepol N."/>
            <person name="Liber J."/>
            <person name="Desiro A."/>
            <person name="Na H."/>
            <person name="Kennedy M."/>
            <person name="Barry K."/>
            <person name="Grigoriev I.V."/>
            <person name="Miller A.N."/>
            <person name="O'Donnell K."/>
            <person name="Stajich J.E."/>
            <person name="Bonito G."/>
        </authorList>
    </citation>
    <scope>NUCLEOTIDE SEQUENCE</scope>
    <source>
        <strain evidence="7">KOD1015</strain>
    </source>
</reference>
<evidence type="ECO:0000256" key="1">
    <source>
        <dbReference type="ARBA" id="ARBA00004123"/>
    </source>
</evidence>
<feature type="region of interest" description="Disordered" evidence="5">
    <location>
        <begin position="211"/>
        <end position="534"/>
    </location>
</feature>
<evidence type="ECO:0000256" key="3">
    <source>
        <dbReference type="ARBA" id="ARBA00023125"/>
    </source>
</evidence>
<feature type="compositionally biased region" description="Basic and acidic residues" evidence="5">
    <location>
        <begin position="48"/>
        <end position="65"/>
    </location>
</feature>
<dbReference type="GO" id="GO:0000776">
    <property type="term" value="C:kinetochore"/>
    <property type="evidence" value="ECO:0007669"/>
    <property type="project" value="InterPro"/>
</dbReference>
<keyword evidence="3" id="KW-0238">DNA-binding</keyword>
<feature type="compositionally biased region" description="Basic residues" evidence="5">
    <location>
        <begin position="823"/>
        <end position="832"/>
    </location>
</feature>
<dbReference type="PANTHER" id="PTHR16684">
    <property type="entry name" value="CENTROMERE PROTEIN C"/>
    <property type="match status" value="1"/>
</dbReference>
<evidence type="ECO:0000313" key="8">
    <source>
        <dbReference type="Proteomes" id="UP000780801"/>
    </source>
</evidence>
<evidence type="ECO:0000259" key="6">
    <source>
        <dbReference type="Pfam" id="PF11699"/>
    </source>
</evidence>
<keyword evidence="8" id="KW-1185">Reference proteome</keyword>
<organism evidence="7 8">
    <name type="scientific">Lunasporangiospora selenospora</name>
    <dbReference type="NCBI Taxonomy" id="979761"/>
    <lineage>
        <taxon>Eukaryota</taxon>
        <taxon>Fungi</taxon>
        <taxon>Fungi incertae sedis</taxon>
        <taxon>Mucoromycota</taxon>
        <taxon>Mortierellomycotina</taxon>
        <taxon>Mortierellomycetes</taxon>
        <taxon>Mortierellales</taxon>
        <taxon>Mortierellaceae</taxon>
        <taxon>Lunasporangiospora</taxon>
    </lineage>
</organism>
<evidence type="ECO:0000256" key="5">
    <source>
        <dbReference type="SAM" id="MobiDB-lite"/>
    </source>
</evidence>
<feature type="region of interest" description="Disordered" evidence="5">
    <location>
        <begin position="131"/>
        <end position="174"/>
    </location>
</feature>
<dbReference type="Pfam" id="PF11699">
    <property type="entry name" value="CENP-C_C"/>
    <property type="match status" value="1"/>
</dbReference>
<keyword evidence="4" id="KW-0539">Nucleus</keyword>
<feature type="compositionally biased region" description="Acidic residues" evidence="5">
    <location>
        <begin position="389"/>
        <end position="402"/>
    </location>
</feature>